<reference evidence="2 3" key="1">
    <citation type="submission" date="2014-07" db="EMBL/GenBank/DDBJ databases">
        <title>Draft genome sequence of Thalassospira profundimaris R8-17.</title>
        <authorList>
            <person name="Lai Q."/>
            <person name="Shao Z."/>
        </authorList>
    </citation>
    <scope>NUCLEOTIDE SEQUENCE [LARGE SCALE GENOMIC DNA]</scope>
    <source>
        <strain evidence="2 3">R8-17</strain>
    </source>
</reference>
<keyword evidence="1" id="KW-0732">Signal</keyword>
<proteinExistence type="predicted"/>
<dbReference type="CDD" id="cd07040">
    <property type="entry name" value="HP"/>
    <property type="match status" value="1"/>
</dbReference>
<dbReference type="InterPro" id="IPR013078">
    <property type="entry name" value="His_Pase_superF_clade-1"/>
</dbReference>
<dbReference type="Pfam" id="PF00300">
    <property type="entry name" value="His_Phos_1"/>
    <property type="match status" value="1"/>
</dbReference>
<sequence length="192" mass="20982">MSILLPNILRIASFLALLILSTLPVSAAEDAWQIWKSDGVHALMRHAIAPGTGDPANFTLGDCSTQRNLNETGREQARNTGNVIRSKGILISSVMTSQWCRCVDTARLLDVGPVAEEPALNSFFRDRSTEPTQTRKIKQLLAGLADGEKRLLVTHQVNITALTGIFPRSGEIILIRLADETADIEVLARLMP</sequence>
<dbReference type="InterPro" id="IPR029033">
    <property type="entry name" value="His_PPase_superfam"/>
</dbReference>
<feature type="signal peptide" evidence="1">
    <location>
        <begin position="1"/>
        <end position="27"/>
    </location>
</feature>
<dbReference type="EMBL" id="JPWB01000007">
    <property type="protein sequence ID" value="RCK20564.1"/>
    <property type="molecule type" value="Genomic_DNA"/>
</dbReference>
<evidence type="ECO:0000256" key="1">
    <source>
        <dbReference type="SAM" id="SignalP"/>
    </source>
</evidence>
<evidence type="ECO:0000313" key="3">
    <source>
        <dbReference type="Proteomes" id="UP000253061"/>
    </source>
</evidence>
<feature type="chain" id="PRO_5016603281" evidence="1">
    <location>
        <begin position="28"/>
        <end position="192"/>
    </location>
</feature>
<dbReference type="Gene3D" id="3.40.50.1240">
    <property type="entry name" value="Phosphoglycerate mutase-like"/>
    <property type="match status" value="1"/>
</dbReference>
<dbReference type="RefSeq" id="WP_062954845.1">
    <property type="nucleotide sequence ID" value="NZ_JPWB01000007.1"/>
</dbReference>
<gene>
    <name evidence="2" type="ORF">TH6_16035</name>
</gene>
<dbReference type="Proteomes" id="UP000253061">
    <property type="component" value="Unassembled WGS sequence"/>
</dbReference>
<organism evidence="2 3">
    <name type="scientific">Thalassospira profundimaris</name>
    <dbReference type="NCBI Taxonomy" id="502049"/>
    <lineage>
        <taxon>Bacteria</taxon>
        <taxon>Pseudomonadati</taxon>
        <taxon>Pseudomonadota</taxon>
        <taxon>Alphaproteobacteria</taxon>
        <taxon>Rhodospirillales</taxon>
        <taxon>Thalassospiraceae</taxon>
        <taxon>Thalassospira</taxon>
    </lineage>
</organism>
<name>A0A367V5T8_9PROT</name>
<dbReference type="AlphaFoldDB" id="A0A367V5T8"/>
<evidence type="ECO:0000313" key="2">
    <source>
        <dbReference type="EMBL" id="RCK20564.1"/>
    </source>
</evidence>
<protein>
    <submittedName>
        <fullName evidence="2">Phosphohistidine phosphatase</fullName>
    </submittedName>
</protein>
<dbReference type="SUPFAM" id="SSF53254">
    <property type="entry name" value="Phosphoglycerate mutase-like"/>
    <property type="match status" value="1"/>
</dbReference>
<accession>A0A367V5T8</accession>
<comment type="caution">
    <text evidence="2">The sequence shown here is derived from an EMBL/GenBank/DDBJ whole genome shotgun (WGS) entry which is preliminary data.</text>
</comment>